<proteinExistence type="inferred from homology"/>
<name>A0A507FEV4_9FUNG</name>
<dbReference type="Proteomes" id="UP000320333">
    <property type="component" value="Unassembled WGS sequence"/>
</dbReference>
<dbReference type="InterPro" id="IPR039920">
    <property type="entry name" value="MMS19"/>
</dbReference>
<dbReference type="InterPro" id="IPR024687">
    <property type="entry name" value="MMS19_C"/>
</dbReference>
<dbReference type="Gene3D" id="1.25.10.10">
    <property type="entry name" value="Leucine-rich Repeat Variant"/>
    <property type="match status" value="2"/>
</dbReference>
<keyword evidence="3" id="KW-0677">Repeat</keyword>
<dbReference type="InterPro" id="IPR029240">
    <property type="entry name" value="MMS19_N"/>
</dbReference>
<dbReference type="GO" id="GO:0006281">
    <property type="term" value="P:DNA repair"/>
    <property type="evidence" value="ECO:0007669"/>
    <property type="project" value="UniProtKB-UniRule"/>
</dbReference>
<reference evidence="8 9" key="1">
    <citation type="journal article" date="2019" name="Sci. Rep.">
        <title>Comparative genomics of chytrid fungi reveal insights into the obligate biotrophic and pathogenic lifestyle of Synchytrium endobioticum.</title>
        <authorList>
            <person name="van de Vossenberg B.T.L.H."/>
            <person name="Warris S."/>
            <person name="Nguyen H.D.T."/>
            <person name="van Gent-Pelzer M.P.E."/>
            <person name="Joly D.L."/>
            <person name="van de Geest H.C."/>
            <person name="Bonants P.J.M."/>
            <person name="Smith D.S."/>
            <person name="Levesque C.A."/>
            <person name="van der Lee T.A.J."/>
        </authorList>
    </citation>
    <scope>NUCLEOTIDE SEQUENCE [LARGE SCALE GENOMIC DNA]</scope>
    <source>
        <strain evidence="8 9">CBS 675.73</strain>
    </source>
</reference>
<comment type="function">
    <text evidence="5">Key component of the cytosolic iron-sulfur protein assembly (CIA) complex, a multiprotein complex that mediates the incorporation of iron-sulfur cluster into apoproteins specifically involved in DNA metabolism and genomic integrity. In the CIA complex, MMS19 acts as an adapter between early-acting CIA components and a subset of cellular target iron-sulfur proteins.</text>
</comment>
<dbReference type="GO" id="GO:0051604">
    <property type="term" value="P:protein maturation"/>
    <property type="evidence" value="ECO:0007669"/>
    <property type="project" value="UniProtKB-UniRule"/>
</dbReference>
<evidence type="ECO:0000313" key="9">
    <source>
        <dbReference type="Proteomes" id="UP000320333"/>
    </source>
</evidence>
<evidence type="ECO:0000256" key="3">
    <source>
        <dbReference type="ARBA" id="ARBA00022737"/>
    </source>
</evidence>
<keyword evidence="9" id="KW-1185">Reference proteome</keyword>
<dbReference type="SUPFAM" id="SSF48371">
    <property type="entry name" value="ARM repeat"/>
    <property type="match status" value="1"/>
</dbReference>
<dbReference type="GO" id="GO:0097361">
    <property type="term" value="C:cytosolic [4Fe-4S] assembly targeting complex"/>
    <property type="evidence" value="ECO:0007669"/>
    <property type="project" value="UniProtKB-UniRule"/>
</dbReference>
<dbReference type="PANTHER" id="PTHR12891:SF0">
    <property type="entry name" value="MMS19 NUCLEOTIDE EXCISION REPAIR PROTEIN HOMOLOG"/>
    <property type="match status" value="1"/>
</dbReference>
<dbReference type="InterPro" id="IPR016024">
    <property type="entry name" value="ARM-type_fold"/>
</dbReference>
<sequence length="1041" mass="113896">MDTESAHNAAEQLRNGSVSVLSLLATAPMSEALASSDPFERARATAFLSSVLSDGDAAWLRSDKADKNTVSVLMDFYSSRLHDQTSVADLLHGILALLASPVVTRNSAISLARAMFSELNNQNFAQNVIVTAAARLSDASSCRIHDLLSRPGNAAMKYLGDNFIAGFLVAMDGEKDPRNILISFGIIHTIIQNFNIDKKFEDIFESIYCYFPITFRPPPNDPYGITSADLKVQLRRCFAASPLFGPLAWPILLEKLTSTSDNAKLDAMETISACAAVYGGDSIGRHVEQLWELLHEESLDSKTATQRDAALKAMRCIVYALSTSAATASTSSRDHLTQFLTFVTKHAQTDLVDATLPQEAIRRIVNAAAKATEPSFYYLATHLVKSLLDVAKRSSAVSVENQCEVLGCLTDFVATSKSFYGSSVDMDIDSLPQNPLTAFKADLFQIFQTSLSSKSERIAIASLNGLFELAHAKEFLSTLELEWYFETLLGMSINENAAVRGVVVSLLVKEVSSEAADSNHVQTVISTIIPQLLDACALKDGAEDVILNAFEAVVELSADKKVFGTVVPALIKFLEESNDARLVRHSISALRIILTEQPDYISEFSYYESLIVPVLRVLLTRSIAGSYICENGAYVESLGQVYAAIMRLLDSRSQEKVAHLVVNALYRGKWVDSRPMEPISPVPIDARSNLRLLATVFSSVICNMRTDAVLLDVDPRALVNFLVQTLIDQSSASRVPDVYMNSLCQAVASILNKSDAKFVSTFTADHEYLFKLVENESASNSDTYRVAVIVLLWTTRATVMKSPTAAELQKVSRIVDLLQRQDSIVASKFYLLAADDPSFGKHVLTKTAFAKTGLLWKQKLFKHCLPVLVERFSGAHSSIRNNYLLALSHLMKYIAKSIILYEIQTLIPLLLAGLSSDNAELNLTILEITETLLKESPAALGAHLESFTTVLLHLVGGIEAGASKSSVTSSGVKASASADVRVLSLKCLGIIPKTELPFNELYVLKPRVIRGLQVALDDEKKSVRKEAGNARAKWYLLLGKK</sequence>
<dbReference type="EMBL" id="QEAP01000104">
    <property type="protein sequence ID" value="TPX74879.1"/>
    <property type="molecule type" value="Genomic_DNA"/>
</dbReference>
<dbReference type="InterPro" id="IPR011989">
    <property type="entry name" value="ARM-like"/>
</dbReference>
<dbReference type="Pfam" id="PF12460">
    <property type="entry name" value="MMS19_C"/>
    <property type="match status" value="1"/>
</dbReference>
<dbReference type="GO" id="GO:0016226">
    <property type="term" value="P:iron-sulfur cluster assembly"/>
    <property type="evidence" value="ECO:0007669"/>
    <property type="project" value="UniProtKB-UniRule"/>
</dbReference>
<dbReference type="PANTHER" id="PTHR12891">
    <property type="entry name" value="DNA REPAIR/TRANSCRIPTION PROTEIN MET18/MMS19"/>
    <property type="match status" value="1"/>
</dbReference>
<evidence type="ECO:0000256" key="5">
    <source>
        <dbReference type="RuleBase" id="RU367072"/>
    </source>
</evidence>
<evidence type="ECO:0000256" key="4">
    <source>
        <dbReference type="ARBA" id="ARBA00023242"/>
    </source>
</evidence>
<evidence type="ECO:0000256" key="1">
    <source>
        <dbReference type="ARBA" id="ARBA00004123"/>
    </source>
</evidence>
<dbReference type="AlphaFoldDB" id="A0A507FEV4"/>
<comment type="similarity">
    <text evidence="2 5">Belongs to the MET18/MMS19 family.</text>
</comment>
<gene>
    <name evidence="8" type="ORF">CcCBS67573_g03862</name>
</gene>
<keyword evidence="4 5" id="KW-0539">Nucleus</keyword>
<evidence type="ECO:0000259" key="6">
    <source>
        <dbReference type="Pfam" id="PF12460"/>
    </source>
</evidence>
<comment type="subcellular location">
    <subcellularLocation>
        <location evidence="1 5">Nucleus</location>
    </subcellularLocation>
</comment>
<accession>A0A507FEV4</accession>
<evidence type="ECO:0000256" key="2">
    <source>
        <dbReference type="ARBA" id="ARBA00009340"/>
    </source>
</evidence>
<organism evidence="8 9">
    <name type="scientific">Chytriomyces confervae</name>
    <dbReference type="NCBI Taxonomy" id="246404"/>
    <lineage>
        <taxon>Eukaryota</taxon>
        <taxon>Fungi</taxon>
        <taxon>Fungi incertae sedis</taxon>
        <taxon>Chytridiomycota</taxon>
        <taxon>Chytridiomycota incertae sedis</taxon>
        <taxon>Chytridiomycetes</taxon>
        <taxon>Chytridiales</taxon>
        <taxon>Chytriomycetaceae</taxon>
        <taxon>Chytriomyces</taxon>
    </lineage>
</organism>
<dbReference type="OrthoDB" id="342900at2759"/>
<dbReference type="Pfam" id="PF14500">
    <property type="entry name" value="MMS19_N"/>
    <property type="match status" value="1"/>
</dbReference>
<feature type="domain" description="MMS19 C-terminal" evidence="6">
    <location>
        <begin position="550"/>
        <end position="992"/>
    </location>
</feature>
<keyword evidence="5" id="KW-0234">DNA repair</keyword>
<dbReference type="GO" id="GO:0005634">
    <property type="term" value="C:nucleus"/>
    <property type="evidence" value="ECO:0007669"/>
    <property type="project" value="UniProtKB-SubCell"/>
</dbReference>
<feature type="domain" description="MMS19 N-terminal" evidence="7">
    <location>
        <begin position="29"/>
        <end position="298"/>
    </location>
</feature>
<keyword evidence="5" id="KW-0227">DNA damage</keyword>
<comment type="caution">
    <text evidence="8">The sequence shown here is derived from an EMBL/GenBank/DDBJ whole genome shotgun (WGS) entry which is preliminary data.</text>
</comment>
<evidence type="ECO:0000313" key="8">
    <source>
        <dbReference type="EMBL" id="TPX74879.1"/>
    </source>
</evidence>
<evidence type="ECO:0000259" key="7">
    <source>
        <dbReference type="Pfam" id="PF14500"/>
    </source>
</evidence>
<dbReference type="STRING" id="246404.A0A507FEV4"/>
<protein>
    <recommendedName>
        <fullName evidence="5">MMS19 nucleotide excision repair protein</fullName>
    </recommendedName>
</protein>